<dbReference type="Pfam" id="PF08712">
    <property type="entry name" value="Nfu_N"/>
    <property type="match status" value="2"/>
</dbReference>
<dbReference type="Pfam" id="PF01106">
    <property type="entry name" value="NifU"/>
    <property type="match status" value="1"/>
</dbReference>
<dbReference type="RefSeq" id="WP_224523558.1">
    <property type="nucleotide sequence ID" value="NZ_JAIUJR010000001.1"/>
</dbReference>
<feature type="domain" description="Scaffold protein Nfu/NifU N-terminal" evidence="2">
    <location>
        <begin position="109"/>
        <end position="194"/>
    </location>
</feature>
<dbReference type="InterPro" id="IPR034904">
    <property type="entry name" value="FSCA_dom_sf"/>
</dbReference>
<dbReference type="InterPro" id="IPR036498">
    <property type="entry name" value="Nfu/NifU_N_sf"/>
</dbReference>
<dbReference type="Gene3D" id="3.30.1370.70">
    <property type="entry name" value="Scaffold protein Nfu/NifU, N-terminal domain"/>
    <property type="match status" value="2"/>
</dbReference>
<sequence length="300" mass="33968">MPKTTISIHTTSNDAILKFEADRFLTNHNSFEFNNIDEAKNSPLAQQLFYLPFVKKVYIATNFVAIERFNIVDWKDVQDEVAKQLEDYLSNDGVVVTEDASKPKAAVTVYAESTPNPSVLKFVCNKVLVPNLYEFSSIEEAKPSPFATELFQFPFVKNVFIDKNYVSITKFDIVEWEEITLQVREFIKSYVEQGKTILNDDAPQKLEKTEEAIERKFEALDDTSKNIVNILEEYVKPAVASDGGNIEFRSYDEKTKKVQVLLQGACSGCPSSTFTLKNGIENMLKEMLNDHAITVDAING</sequence>
<proteinExistence type="inferred from homology"/>
<dbReference type="SUPFAM" id="SSF110836">
    <property type="entry name" value="Hypothetical protein SAV1430"/>
    <property type="match status" value="2"/>
</dbReference>
<dbReference type="SMART" id="SM00932">
    <property type="entry name" value="Nfu_N"/>
    <property type="match status" value="2"/>
</dbReference>
<comment type="caution">
    <text evidence="3">The sequence shown here is derived from an EMBL/GenBank/DDBJ whole genome shotgun (WGS) entry which is preliminary data.</text>
</comment>
<feature type="domain" description="Scaffold protein Nfu/NifU N-terminal" evidence="2">
    <location>
        <begin position="6"/>
        <end position="92"/>
    </location>
</feature>
<evidence type="ECO:0000259" key="2">
    <source>
        <dbReference type="SMART" id="SM00932"/>
    </source>
</evidence>
<dbReference type="PANTHER" id="PTHR11178">
    <property type="entry name" value="IRON-SULFUR CLUSTER SCAFFOLD PROTEIN NFU-RELATED"/>
    <property type="match status" value="1"/>
</dbReference>
<dbReference type="PANTHER" id="PTHR11178:SF1">
    <property type="entry name" value="NFU1 IRON-SULFUR CLUSTER SCAFFOLD HOMOLOG, MITOCHONDRIAL"/>
    <property type="match status" value="1"/>
</dbReference>
<dbReference type="InterPro" id="IPR001075">
    <property type="entry name" value="NIF_FeS_clus_asmbl_NifU_C"/>
</dbReference>
<accession>A0ABS7XMG3</accession>
<evidence type="ECO:0000313" key="4">
    <source>
        <dbReference type="Proteomes" id="UP001198901"/>
    </source>
</evidence>
<comment type="similarity">
    <text evidence="1">Belongs to the NifU family.</text>
</comment>
<dbReference type="InterPro" id="IPR014824">
    <property type="entry name" value="Nfu/NifU_N"/>
</dbReference>
<protein>
    <submittedName>
        <fullName evidence="3">NifU family protein</fullName>
    </submittedName>
</protein>
<dbReference type="Gene3D" id="3.30.300.130">
    <property type="entry name" value="Fe-S cluster assembly (FSCA)"/>
    <property type="match status" value="1"/>
</dbReference>
<evidence type="ECO:0000313" key="3">
    <source>
        <dbReference type="EMBL" id="MCA0130950.1"/>
    </source>
</evidence>
<gene>
    <name evidence="3" type="ORF">LBU54_00010</name>
</gene>
<keyword evidence="4" id="KW-1185">Reference proteome</keyword>
<evidence type="ECO:0000256" key="1">
    <source>
        <dbReference type="ARBA" id="ARBA00006420"/>
    </source>
</evidence>
<reference evidence="4" key="1">
    <citation type="submission" date="2023-07" db="EMBL/GenBank/DDBJ databases">
        <authorList>
            <person name="Yue Y."/>
        </authorList>
    </citation>
    <scope>NUCLEOTIDE SEQUENCE [LARGE SCALE GENOMIC DNA]</scope>
    <source>
        <strain evidence="4">D23</strain>
    </source>
</reference>
<name>A0ABS7XMG3_9FLAO</name>
<organism evidence="3 4">
    <name type="scientific">Winogradskyella alexanderae</name>
    <dbReference type="NCBI Taxonomy" id="2877123"/>
    <lineage>
        <taxon>Bacteria</taxon>
        <taxon>Pseudomonadati</taxon>
        <taxon>Bacteroidota</taxon>
        <taxon>Flavobacteriia</taxon>
        <taxon>Flavobacteriales</taxon>
        <taxon>Flavobacteriaceae</taxon>
        <taxon>Winogradskyella</taxon>
    </lineage>
</organism>
<dbReference type="SUPFAM" id="SSF117916">
    <property type="entry name" value="Fe-S cluster assembly (FSCA) domain-like"/>
    <property type="match status" value="1"/>
</dbReference>
<dbReference type="EMBL" id="JAIUJR010000001">
    <property type="protein sequence ID" value="MCA0130950.1"/>
    <property type="molecule type" value="Genomic_DNA"/>
</dbReference>
<dbReference type="Proteomes" id="UP001198901">
    <property type="component" value="Unassembled WGS sequence"/>
</dbReference>